<evidence type="ECO:0000313" key="3">
    <source>
        <dbReference type="EMBL" id="SPD16261.1"/>
    </source>
</evidence>
<reference evidence="2" key="1">
    <citation type="submission" date="2018-02" db="EMBL/GenBank/DDBJ databases">
        <authorList>
            <person name="Cohen D.B."/>
            <person name="Kent A.D."/>
        </authorList>
    </citation>
    <scope>NUCLEOTIDE SEQUENCE</scope>
</reference>
<accession>A0A2N9HX03</accession>
<protein>
    <recommendedName>
        <fullName evidence="4">Reverse transcriptase zinc-binding domain-containing protein</fullName>
    </recommendedName>
</protein>
<sequence length="153" mass="17536">MILKLRDVARPHIKFLVGDGTDIFLWHDNWHPGGPLLLKYGLQLRAIYDAASSVNVRLSSVILELGDVDRPVWSSFKKGQYTCDGAWNQHRQEDDWDKIVEGALEKWREEKILAVAERQRARIESCGKFPDSGMNRELCSNWGIAPFVLQQSD</sequence>
<evidence type="ECO:0008006" key="4">
    <source>
        <dbReference type="Google" id="ProtNLM"/>
    </source>
</evidence>
<proteinExistence type="predicted"/>
<dbReference type="AlphaFoldDB" id="A0A2N9HX03"/>
<organism evidence="2">
    <name type="scientific">Fagus sylvatica</name>
    <name type="common">Beechnut</name>
    <dbReference type="NCBI Taxonomy" id="28930"/>
    <lineage>
        <taxon>Eukaryota</taxon>
        <taxon>Viridiplantae</taxon>
        <taxon>Streptophyta</taxon>
        <taxon>Embryophyta</taxon>
        <taxon>Tracheophyta</taxon>
        <taxon>Spermatophyta</taxon>
        <taxon>Magnoliopsida</taxon>
        <taxon>eudicotyledons</taxon>
        <taxon>Gunneridae</taxon>
        <taxon>Pentapetalae</taxon>
        <taxon>rosids</taxon>
        <taxon>fabids</taxon>
        <taxon>Fagales</taxon>
        <taxon>Fagaceae</taxon>
        <taxon>Fagus</taxon>
    </lineage>
</organism>
<dbReference type="EMBL" id="OIVN01001491">
    <property type="protein sequence ID" value="SPC94589.1"/>
    <property type="molecule type" value="Genomic_DNA"/>
</dbReference>
<evidence type="ECO:0000313" key="1">
    <source>
        <dbReference type="EMBL" id="SPC94589.1"/>
    </source>
</evidence>
<dbReference type="EMBL" id="OIVN01004244">
    <property type="protein sequence ID" value="SPD16260.1"/>
    <property type="molecule type" value="Genomic_DNA"/>
</dbReference>
<name>A0A2N9HX03_FAGSY</name>
<gene>
    <name evidence="1" type="ORF">FSB_LOCUS22471</name>
    <name evidence="2" type="ORF">FSB_LOCUS44142</name>
    <name evidence="3" type="ORF">FSB_LOCUS44143</name>
</gene>
<dbReference type="EMBL" id="OIVN01004244">
    <property type="protein sequence ID" value="SPD16261.1"/>
    <property type="molecule type" value="Genomic_DNA"/>
</dbReference>
<evidence type="ECO:0000313" key="2">
    <source>
        <dbReference type="EMBL" id="SPD16260.1"/>
    </source>
</evidence>